<feature type="transmembrane region" description="Helical" evidence="8">
    <location>
        <begin position="12"/>
        <end position="28"/>
    </location>
</feature>
<keyword evidence="6 8" id="KW-1133">Transmembrane helix</keyword>
<dbReference type="GO" id="GO:0016763">
    <property type="term" value="F:pentosyltransferase activity"/>
    <property type="evidence" value="ECO:0007669"/>
    <property type="project" value="TreeGrafter"/>
</dbReference>
<evidence type="ECO:0000313" key="10">
    <source>
        <dbReference type="EMBL" id="MCA6079028.1"/>
    </source>
</evidence>
<evidence type="ECO:0000256" key="2">
    <source>
        <dbReference type="ARBA" id="ARBA00022475"/>
    </source>
</evidence>
<keyword evidence="4" id="KW-0808">Transferase</keyword>
<evidence type="ECO:0000256" key="3">
    <source>
        <dbReference type="ARBA" id="ARBA00022676"/>
    </source>
</evidence>
<sequence length="689" mass="78049">MKIPNLTKSAKLGILIAILLLGIVRSWYGTRLDSFANDEPFHIISAAYYVAEGDYRLNPEHPPLSKDWVGLFNQHLELRPMEVLNDKDHEREWLQEIMYFDNDARLSQKRSRLAMYSFHFILGLGIALLLWRIFGFGWAVVSLLWLALEPSIGAHQPVVLTDLPLSFTLILAALTGGMFCYSWKWKWAIAFGVTLGMAFAVKHSALPGLAMMIGVSALVAIYPILQKNWSNAGRRVLKWAAACLIMLATLWAAYGFNSHSSEGGQDLFNRSLELKISDLNTERWRVLLTFMDKSQLLPKAYIWGLADTIRAGIEGRGDDQHLFFGTIVYGRAPLLYFPGVILSKIPIALLLLYFIGISAILIAFARPHSEKIRAIDRKQWFVIIALVLVMVAHTLALMSGRTSYGGIRHALPIVAIMGILSGGAILWQFPRNHALKYIIPGALLLTCFVTTIGEQRIWEYYNEIVGGTENAYKCFCDEGNYLGQRFYETEEFFSDPEVDSSEPVHAWAWYMEEEKDASSLNFRDGVQDINDTASFANVDGYFLIDMCDYNKTPEWDPEKIEGLVQKKRIGHIMIAHGELRDTTAWAISMSFKVLEYITESKGNTDWELVAKRMEKVTEYTQQRSNPFLILGNAYVMTGERNKAIAAYQKSADNIYGEDPNKVAILEQIEKIKNAEDMASVGMLRPYFME</sequence>
<dbReference type="EMBL" id="JAIXNE010000008">
    <property type="protein sequence ID" value="MCA6079028.1"/>
    <property type="molecule type" value="Genomic_DNA"/>
</dbReference>
<evidence type="ECO:0000259" key="9">
    <source>
        <dbReference type="Pfam" id="PF02366"/>
    </source>
</evidence>
<feature type="transmembrane region" description="Helical" evidence="8">
    <location>
        <begin position="120"/>
        <end position="148"/>
    </location>
</feature>
<dbReference type="Proteomes" id="UP001139409">
    <property type="component" value="Unassembled WGS sequence"/>
</dbReference>
<feature type="domain" description="ArnT-like N-terminal" evidence="9">
    <location>
        <begin position="21"/>
        <end position="250"/>
    </location>
</feature>
<dbReference type="AlphaFoldDB" id="A0A9X1HXV2"/>
<dbReference type="Pfam" id="PF02366">
    <property type="entry name" value="PMT"/>
    <property type="match status" value="1"/>
</dbReference>
<protein>
    <submittedName>
        <fullName evidence="10">Phospholipid carrier-dependent glycosyltransferase</fullName>
    </submittedName>
</protein>
<proteinExistence type="predicted"/>
<feature type="transmembrane region" description="Helical" evidence="8">
    <location>
        <begin position="434"/>
        <end position="453"/>
    </location>
</feature>
<dbReference type="GO" id="GO:0000030">
    <property type="term" value="F:mannosyltransferase activity"/>
    <property type="evidence" value="ECO:0007669"/>
    <property type="project" value="InterPro"/>
</dbReference>
<dbReference type="InterPro" id="IPR003342">
    <property type="entry name" value="ArnT-like_N"/>
</dbReference>
<evidence type="ECO:0000256" key="7">
    <source>
        <dbReference type="ARBA" id="ARBA00023136"/>
    </source>
</evidence>
<evidence type="ECO:0000256" key="1">
    <source>
        <dbReference type="ARBA" id="ARBA00004651"/>
    </source>
</evidence>
<feature type="transmembrane region" description="Helical" evidence="8">
    <location>
        <begin position="204"/>
        <end position="224"/>
    </location>
</feature>
<feature type="transmembrane region" description="Helical" evidence="8">
    <location>
        <begin position="410"/>
        <end position="427"/>
    </location>
</feature>
<feature type="transmembrane region" description="Helical" evidence="8">
    <location>
        <begin position="379"/>
        <end position="398"/>
    </location>
</feature>
<evidence type="ECO:0000256" key="6">
    <source>
        <dbReference type="ARBA" id="ARBA00022989"/>
    </source>
</evidence>
<dbReference type="PANTHER" id="PTHR33908:SF11">
    <property type="entry name" value="MEMBRANE PROTEIN"/>
    <property type="match status" value="1"/>
</dbReference>
<feature type="transmembrane region" description="Helical" evidence="8">
    <location>
        <begin position="160"/>
        <end position="184"/>
    </location>
</feature>
<dbReference type="PANTHER" id="PTHR33908">
    <property type="entry name" value="MANNOSYLTRANSFERASE YKCB-RELATED"/>
    <property type="match status" value="1"/>
</dbReference>
<feature type="transmembrane region" description="Helical" evidence="8">
    <location>
        <begin position="345"/>
        <end position="367"/>
    </location>
</feature>
<keyword evidence="7 8" id="KW-0472">Membrane</keyword>
<comment type="caution">
    <text evidence="10">The sequence shown here is derived from an EMBL/GenBank/DDBJ whole genome shotgun (WGS) entry which is preliminary data.</text>
</comment>
<name>A0A9X1HXV2_9BACT</name>
<evidence type="ECO:0000313" key="11">
    <source>
        <dbReference type="Proteomes" id="UP001139409"/>
    </source>
</evidence>
<dbReference type="RefSeq" id="WP_225699890.1">
    <property type="nucleotide sequence ID" value="NZ_JAIXNE010000008.1"/>
</dbReference>
<reference evidence="10" key="1">
    <citation type="submission" date="2021-09" db="EMBL/GenBank/DDBJ databases">
        <title>Fulvivirga sp. isolated from coastal sediment.</title>
        <authorList>
            <person name="Yu H."/>
        </authorList>
    </citation>
    <scope>NUCLEOTIDE SEQUENCE</scope>
    <source>
        <strain evidence="10">1062</strain>
    </source>
</reference>
<keyword evidence="2" id="KW-1003">Cell membrane</keyword>
<keyword evidence="11" id="KW-1185">Reference proteome</keyword>
<dbReference type="GO" id="GO:0005886">
    <property type="term" value="C:plasma membrane"/>
    <property type="evidence" value="ECO:0007669"/>
    <property type="project" value="UniProtKB-SubCell"/>
</dbReference>
<dbReference type="GO" id="GO:0009103">
    <property type="term" value="P:lipopolysaccharide biosynthetic process"/>
    <property type="evidence" value="ECO:0007669"/>
    <property type="project" value="UniProtKB-ARBA"/>
</dbReference>
<dbReference type="GO" id="GO:0006493">
    <property type="term" value="P:protein O-linked glycosylation"/>
    <property type="evidence" value="ECO:0007669"/>
    <property type="project" value="InterPro"/>
</dbReference>
<organism evidence="10 11">
    <name type="scientific">Fulvivirga sedimenti</name>
    <dbReference type="NCBI Taxonomy" id="2879465"/>
    <lineage>
        <taxon>Bacteria</taxon>
        <taxon>Pseudomonadati</taxon>
        <taxon>Bacteroidota</taxon>
        <taxon>Cytophagia</taxon>
        <taxon>Cytophagales</taxon>
        <taxon>Fulvivirgaceae</taxon>
        <taxon>Fulvivirga</taxon>
    </lineage>
</organism>
<evidence type="ECO:0000256" key="5">
    <source>
        <dbReference type="ARBA" id="ARBA00022692"/>
    </source>
</evidence>
<feature type="transmembrane region" description="Helical" evidence="8">
    <location>
        <begin position="236"/>
        <end position="254"/>
    </location>
</feature>
<keyword evidence="5 8" id="KW-0812">Transmembrane</keyword>
<comment type="subcellular location">
    <subcellularLocation>
        <location evidence="1">Cell membrane</location>
        <topology evidence="1">Multi-pass membrane protein</topology>
    </subcellularLocation>
</comment>
<evidence type="ECO:0000256" key="8">
    <source>
        <dbReference type="SAM" id="Phobius"/>
    </source>
</evidence>
<dbReference type="InterPro" id="IPR050297">
    <property type="entry name" value="LipidA_mod_glycosyltrf_83"/>
</dbReference>
<accession>A0A9X1HXV2</accession>
<keyword evidence="3" id="KW-0328">Glycosyltransferase</keyword>
<evidence type="ECO:0000256" key="4">
    <source>
        <dbReference type="ARBA" id="ARBA00022679"/>
    </source>
</evidence>
<gene>
    <name evidence="10" type="ORF">LDX50_29410</name>
</gene>